<accession>A0A086BNN1</accession>
<organism evidence="1 2">
    <name type="scientific">Bifidobacterium bombi DSM 19703</name>
    <dbReference type="NCBI Taxonomy" id="1341695"/>
    <lineage>
        <taxon>Bacteria</taxon>
        <taxon>Bacillati</taxon>
        <taxon>Actinomycetota</taxon>
        <taxon>Actinomycetes</taxon>
        <taxon>Bifidobacteriales</taxon>
        <taxon>Bifidobacteriaceae</taxon>
        <taxon>Bifidobacterium</taxon>
    </lineage>
</organism>
<gene>
    <name evidence="1" type="ORF">BBOMB_1400</name>
</gene>
<dbReference type="Proteomes" id="UP000028730">
    <property type="component" value="Unassembled WGS sequence"/>
</dbReference>
<protein>
    <submittedName>
        <fullName evidence="1">Uncharacterized protein</fullName>
    </submittedName>
</protein>
<evidence type="ECO:0000313" key="1">
    <source>
        <dbReference type="EMBL" id="KFF30545.1"/>
    </source>
</evidence>
<evidence type="ECO:0000313" key="2">
    <source>
        <dbReference type="Proteomes" id="UP000028730"/>
    </source>
</evidence>
<dbReference type="EMBL" id="ATLK01000002">
    <property type="protein sequence ID" value="KFF30545.1"/>
    <property type="molecule type" value="Genomic_DNA"/>
</dbReference>
<reference evidence="1 2" key="1">
    <citation type="journal article" date="2014" name="Appl. Environ. Microbiol.">
        <title>Genomic encyclopedia of type strains of the genus Bifidobacterium.</title>
        <authorList>
            <person name="Milani C."/>
            <person name="Lugli G.A."/>
            <person name="Duranti S."/>
            <person name="Turroni F."/>
            <person name="Bottacini F."/>
            <person name="Mangifesta M."/>
            <person name="Sanchez B."/>
            <person name="Viappiani A."/>
            <person name="Mancabelli L."/>
            <person name="Taminiau B."/>
            <person name="Delcenserie V."/>
            <person name="Barrangou R."/>
            <person name="Margolles A."/>
            <person name="van Sinderen D."/>
            <person name="Ventura M."/>
        </authorList>
    </citation>
    <scope>NUCLEOTIDE SEQUENCE [LARGE SCALE GENOMIC DNA]</scope>
    <source>
        <strain evidence="1 2">DSM 19703</strain>
    </source>
</reference>
<keyword evidence="2" id="KW-1185">Reference proteome</keyword>
<comment type="caution">
    <text evidence="1">The sequence shown here is derived from an EMBL/GenBank/DDBJ whole genome shotgun (WGS) entry which is preliminary data.</text>
</comment>
<proteinExistence type="predicted"/>
<name>A0A086BNN1_9BIFI</name>
<sequence length="43" mass="4916">MPVRKSCRKDVWCQFPACLVPVDWQGPDEILMRLPPVLFSDAA</sequence>
<dbReference type="AlphaFoldDB" id="A0A086BNN1"/>